<organism evidence="1">
    <name type="scientific">Rhizophagus irregularis (strain DAOM 181602 / DAOM 197198 / MUCL 43194)</name>
    <name type="common">Arbuscular mycorrhizal fungus</name>
    <name type="synonym">Glomus intraradices</name>
    <dbReference type="NCBI Taxonomy" id="747089"/>
    <lineage>
        <taxon>Eukaryota</taxon>
        <taxon>Fungi</taxon>
        <taxon>Fungi incertae sedis</taxon>
        <taxon>Mucoromycota</taxon>
        <taxon>Glomeromycotina</taxon>
        <taxon>Glomeromycetes</taxon>
        <taxon>Glomerales</taxon>
        <taxon>Glomeraceae</taxon>
        <taxon>Rhizophagus</taxon>
    </lineage>
</organism>
<dbReference type="EMBL" id="KI291010">
    <property type="protein sequence ID" value="ESA06881.1"/>
    <property type="molecule type" value="Genomic_DNA"/>
</dbReference>
<name>U9TU47_RHIID</name>
<feature type="non-terminal residue" evidence="1">
    <location>
        <position position="61"/>
    </location>
</feature>
<accession>U9TU47</accession>
<evidence type="ECO:0000313" key="1">
    <source>
        <dbReference type="EMBL" id="ESA06881.1"/>
    </source>
</evidence>
<proteinExistence type="predicted"/>
<sequence length="61" mass="7155">MFDSLNTLKAIDSIILHSGKSVLLYVDETMKLYFLDNTKEYLIKNLAWSAETHRPIKWILL</sequence>
<gene>
    <name evidence="1" type="ORF">GLOINDRAFT_335838</name>
</gene>
<reference evidence="1" key="1">
    <citation type="submission" date="2013-07" db="EMBL/GenBank/DDBJ databases">
        <title>The genome of an arbuscular mycorrhizal fungus provides insights into the evolution of the oldest plant symbiosis.</title>
        <authorList>
            <consortium name="DOE Joint Genome Institute"/>
            <person name="Tisserant E."/>
            <person name="Malbreil M."/>
            <person name="Kuo A."/>
            <person name="Kohler A."/>
            <person name="Symeonidi A."/>
            <person name="Balestrini R."/>
            <person name="Charron P."/>
            <person name="Duensing N."/>
            <person name="Frei-dit-Frey N."/>
            <person name="Gianinazzi-Pearson V."/>
            <person name="Gilbert B."/>
            <person name="Handa Y."/>
            <person name="Hijri M."/>
            <person name="Kaul R."/>
            <person name="Kawaguchi M."/>
            <person name="Krajinski F."/>
            <person name="Lammers P."/>
            <person name="Lapierre D."/>
            <person name="Masclaux F.G."/>
            <person name="Murat C."/>
            <person name="Morin E."/>
            <person name="Ndikumana S."/>
            <person name="Pagni M."/>
            <person name="Petitpierre D."/>
            <person name="Requena N."/>
            <person name="Rosikiewicz P."/>
            <person name="Riley R."/>
            <person name="Saito K."/>
            <person name="San Clemente H."/>
            <person name="Shapiro H."/>
            <person name="van Tuinen D."/>
            <person name="Becard G."/>
            <person name="Bonfante P."/>
            <person name="Paszkowski U."/>
            <person name="Shachar-Hill Y."/>
            <person name="Young J.P."/>
            <person name="Sanders I.R."/>
            <person name="Henrissat B."/>
            <person name="Rensing S.A."/>
            <person name="Grigoriev I.V."/>
            <person name="Corradi N."/>
            <person name="Roux C."/>
            <person name="Martin F."/>
        </authorList>
    </citation>
    <scope>NUCLEOTIDE SEQUENCE</scope>
    <source>
        <strain evidence="1">DAOM 197198</strain>
    </source>
</reference>
<dbReference type="HOGENOM" id="CLU_2929154_0_0_1"/>
<protein>
    <submittedName>
        <fullName evidence="1">Uncharacterized protein</fullName>
    </submittedName>
</protein>
<dbReference type="AlphaFoldDB" id="U9TU47"/>